<dbReference type="SUPFAM" id="SSF48150">
    <property type="entry name" value="DNA-glycosylase"/>
    <property type="match status" value="1"/>
</dbReference>
<dbReference type="InterPro" id="IPR011257">
    <property type="entry name" value="DNA_glycosylase"/>
</dbReference>
<dbReference type="InterPro" id="IPR012092">
    <property type="entry name" value="DNA_glyclase/AP_lyase_Ogg"/>
</dbReference>
<organism evidence="5 6">
    <name type="scientific">Bosea massiliensis</name>
    <dbReference type="NCBI Taxonomy" id="151419"/>
    <lineage>
        <taxon>Bacteria</taxon>
        <taxon>Pseudomonadati</taxon>
        <taxon>Pseudomonadota</taxon>
        <taxon>Alphaproteobacteria</taxon>
        <taxon>Hyphomicrobiales</taxon>
        <taxon>Boseaceae</taxon>
        <taxon>Bosea</taxon>
    </lineage>
</organism>
<evidence type="ECO:0000256" key="2">
    <source>
        <dbReference type="ARBA" id="ARBA00022801"/>
    </source>
</evidence>
<dbReference type="Pfam" id="PF22175">
    <property type="entry name" value="Ogg-HhH"/>
    <property type="match status" value="1"/>
</dbReference>
<dbReference type="InterPro" id="IPR023170">
    <property type="entry name" value="HhH_base_excis_C"/>
</dbReference>
<evidence type="ECO:0008006" key="7">
    <source>
        <dbReference type="Google" id="ProtNLM"/>
    </source>
</evidence>
<keyword evidence="1" id="KW-0227">DNA damage</keyword>
<evidence type="ECO:0000256" key="4">
    <source>
        <dbReference type="ARBA" id="ARBA00023295"/>
    </source>
</evidence>
<evidence type="ECO:0000256" key="3">
    <source>
        <dbReference type="ARBA" id="ARBA00023204"/>
    </source>
</evidence>
<proteinExistence type="predicted"/>
<dbReference type="Proteomes" id="UP001596060">
    <property type="component" value="Unassembled WGS sequence"/>
</dbReference>
<evidence type="ECO:0000256" key="1">
    <source>
        <dbReference type="ARBA" id="ARBA00022763"/>
    </source>
</evidence>
<protein>
    <recommendedName>
        <fullName evidence="7">HhH-GPD domain-containing protein</fullName>
    </recommendedName>
</protein>
<keyword evidence="2" id="KW-0378">Hydrolase</keyword>
<dbReference type="Gene3D" id="1.10.1670.10">
    <property type="entry name" value="Helix-hairpin-Helix base-excision DNA repair enzymes (C-terminal)"/>
    <property type="match status" value="1"/>
</dbReference>
<keyword evidence="4" id="KW-0326">Glycosidase</keyword>
<evidence type="ECO:0000313" key="5">
    <source>
        <dbReference type="EMBL" id="MFC5507087.1"/>
    </source>
</evidence>
<reference evidence="6" key="1">
    <citation type="journal article" date="2019" name="Int. J. Syst. Evol. Microbiol.">
        <title>The Global Catalogue of Microorganisms (GCM) 10K type strain sequencing project: providing services to taxonomists for standard genome sequencing and annotation.</title>
        <authorList>
            <consortium name="The Broad Institute Genomics Platform"/>
            <consortium name="The Broad Institute Genome Sequencing Center for Infectious Disease"/>
            <person name="Wu L."/>
            <person name="Ma J."/>
        </authorList>
    </citation>
    <scope>NUCLEOTIDE SEQUENCE [LARGE SCALE GENOMIC DNA]</scope>
    <source>
        <strain evidence="6">CCUG 43117</strain>
    </source>
</reference>
<dbReference type="EMBL" id="JBHSLU010000062">
    <property type="protein sequence ID" value="MFC5507087.1"/>
    <property type="molecule type" value="Genomic_DNA"/>
</dbReference>
<keyword evidence="3" id="KW-0234">DNA repair</keyword>
<comment type="caution">
    <text evidence="5">The sequence shown here is derived from an EMBL/GenBank/DDBJ whole genome shotgun (WGS) entry which is preliminary data.</text>
</comment>
<dbReference type="RefSeq" id="WP_377817371.1">
    <property type="nucleotide sequence ID" value="NZ_JBHSLU010000062.1"/>
</dbReference>
<evidence type="ECO:0000313" key="6">
    <source>
        <dbReference type="Proteomes" id="UP001596060"/>
    </source>
</evidence>
<name>A0ABW0P4T3_9HYPH</name>
<gene>
    <name evidence="5" type="ORF">ACFPN9_17760</name>
</gene>
<accession>A0ABW0P4T3</accession>
<sequence length="114" mass="12635">MGIRTSCLAGLDQIDAGLLSDVELRDELIGLPGIGPKTASWVVRNYRDSDSVAVLDVHIVRAGQFLGLFSKGETPQRDYPSLESKFLRFAEAIRTPASLLDALMWQHMRLLQHA</sequence>
<keyword evidence="6" id="KW-1185">Reference proteome</keyword>